<dbReference type="Proteomes" id="UP000255515">
    <property type="component" value="Unassembled WGS sequence"/>
</dbReference>
<evidence type="ECO:0000256" key="3">
    <source>
        <dbReference type="ARBA" id="ARBA00022729"/>
    </source>
</evidence>
<organism evidence="7 8">
    <name type="scientific">Bergeyella zoohelcum</name>
    <dbReference type="NCBI Taxonomy" id="1015"/>
    <lineage>
        <taxon>Bacteria</taxon>
        <taxon>Pseudomonadati</taxon>
        <taxon>Bacteroidota</taxon>
        <taxon>Flavobacteriia</taxon>
        <taxon>Flavobacteriales</taxon>
        <taxon>Weeksellaceae</taxon>
        <taxon>Bergeyella</taxon>
    </lineage>
</organism>
<dbReference type="InterPro" id="IPR039910">
    <property type="entry name" value="D15-like"/>
</dbReference>
<keyword evidence="4" id="KW-0472">Membrane</keyword>
<evidence type="ECO:0000259" key="6">
    <source>
        <dbReference type="Pfam" id="PF01103"/>
    </source>
</evidence>
<keyword evidence="3" id="KW-0732">Signal</keyword>
<evidence type="ECO:0000313" key="8">
    <source>
        <dbReference type="Proteomes" id="UP000255515"/>
    </source>
</evidence>
<dbReference type="EMBL" id="UFTJ01000002">
    <property type="protein sequence ID" value="SSZ55774.1"/>
    <property type="molecule type" value="Genomic_DNA"/>
</dbReference>
<evidence type="ECO:0000256" key="5">
    <source>
        <dbReference type="ARBA" id="ARBA00023237"/>
    </source>
</evidence>
<sequence>MNLFYRMGSKHIIYKYGQKYGLKTVFASLFFFLWACSTTKKIPDGEYLLTQNHFVYPEQKIHATELPNYVQQKPNKKQFFFLPIGLWMYNLASPKYDSLLAEYRTYPTEMRNQKLRDSLFMKYNMPQEQGKNLFIHRNLHNLGAAPVILDQEKSKVSAESIRKRLVYRGYWDAETQYKHHLDSLRKKAQVTYTIHPKTPTIIDGYYYHISDPNIKRIYEEALEKSEILSGQVLDQTKLEAEVKRINEQMKAHGYYNFNANNQEIFFTADTLQSRKKVPLILEIHKDSAKSHYKVATIGKIDVAVVEDADDYKVKTKEEILRGIHFHKIDHQYKTNALWRAVLLSPGSRYDQNHLDNTRRNFLTMNNFSLIKAEDKLRESDNNIANDSIVDVVYLLKPLPKYDLKIAGDINYSELLNLGFTPSVNLTTRNIFGGAENLTTSLSWMTGTVQNSKNPGSRIWAHEFSANAALHFPRLLMPFKTYKLIPKRFSPTTVLNLGASLQKNIGMDRINFNAGLTYNATVNDVVSHRFSLFNAQFSLTGNKDAYYEYFPLDAQYRDMVFAHYSPTLYQNYLNGTLSSDEYSNIIIKDEHYPSTLSETELDNYNSFRQSISNKDRQTQDVVISSLIYNFTYNEIGKKEFNNPVFFNGKLEIAGNLLGLLTSNFAQKGITTGEQKTLFGIPYSQFIKMDADLRKYFNFGKQTLAFRQFIGVGIPYGNSNAMPFVRAYFNGGSNDIRAWRPFGGLGPADSQLDAKVRTFSMGNVKLTTSVEYRIPINDMYETAIFTDAGNVWNLHHHLGDGFKFNKFYKQLGVGSGIGLRINVAYITVRVDLAYKIYDPNQPEGKKWQFNNFNILKPTLNLAFGYPF</sequence>
<protein>
    <submittedName>
        <fullName evidence="7">Outer membrane protein/protective antigen OMA87</fullName>
    </submittedName>
</protein>
<evidence type="ECO:0000313" key="7">
    <source>
        <dbReference type="EMBL" id="SSZ55774.1"/>
    </source>
</evidence>
<dbReference type="PANTHER" id="PTHR12815">
    <property type="entry name" value="SORTING AND ASSEMBLY MACHINERY SAMM50 PROTEIN FAMILY MEMBER"/>
    <property type="match status" value="1"/>
</dbReference>
<dbReference type="Gene3D" id="2.40.160.50">
    <property type="entry name" value="membrane protein fhac: a member of the omp85/tpsb transporter family"/>
    <property type="match status" value="1"/>
</dbReference>
<reference evidence="7 8" key="1">
    <citation type="submission" date="2018-06" db="EMBL/GenBank/DDBJ databases">
        <authorList>
            <consortium name="Pathogen Informatics"/>
            <person name="Doyle S."/>
        </authorList>
    </citation>
    <scope>NUCLEOTIDE SEQUENCE [LARGE SCALE GENOMIC DNA]</scope>
    <source>
        <strain evidence="7 8">NCTC11661</strain>
    </source>
</reference>
<feature type="domain" description="Bacterial surface antigen (D15)" evidence="6">
    <location>
        <begin position="504"/>
        <end position="848"/>
    </location>
</feature>
<dbReference type="PANTHER" id="PTHR12815:SF47">
    <property type="entry name" value="TRANSLOCATION AND ASSEMBLY MODULE SUBUNIT TAMA"/>
    <property type="match status" value="1"/>
</dbReference>
<keyword evidence="2" id="KW-0812">Transmembrane</keyword>
<evidence type="ECO:0000256" key="2">
    <source>
        <dbReference type="ARBA" id="ARBA00022692"/>
    </source>
</evidence>
<name>A0A376C195_9FLAO</name>
<keyword evidence="5" id="KW-0998">Cell outer membrane</keyword>
<dbReference type="AlphaFoldDB" id="A0A376C195"/>
<evidence type="ECO:0000256" key="4">
    <source>
        <dbReference type="ARBA" id="ARBA00023136"/>
    </source>
</evidence>
<dbReference type="InterPro" id="IPR000184">
    <property type="entry name" value="Bac_surfAg_D15"/>
</dbReference>
<accession>A0A376C195</accession>
<proteinExistence type="predicted"/>
<gene>
    <name evidence="7" type="ORF">NCTC11661_01173</name>
</gene>
<evidence type="ECO:0000256" key="1">
    <source>
        <dbReference type="ARBA" id="ARBA00004370"/>
    </source>
</evidence>
<dbReference type="GO" id="GO:0019867">
    <property type="term" value="C:outer membrane"/>
    <property type="evidence" value="ECO:0007669"/>
    <property type="project" value="InterPro"/>
</dbReference>
<dbReference type="Pfam" id="PF01103">
    <property type="entry name" value="Omp85"/>
    <property type="match status" value="1"/>
</dbReference>
<comment type="subcellular location">
    <subcellularLocation>
        <location evidence="1">Membrane</location>
    </subcellularLocation>
</comment>